<protein>
    <submittedName>
        <fullName evidence="4">HEG-like 1</fullName>
    </submittedName>
</protein>
<dbReference type="SUPFAM" id="SSF56204">
    <property type="entry name" value="Hect, E3 ligase catalytic domain"/>
    <property type="match status" value="1"/>
</dbReference>
<feature type="compositionally biased region" description="Basic residues" evidence="3">
    <location>
        <begin position="20"/>
        <end position="30"/>
    </location>
</feature>
<dbReference type="GO" id="GO:0004842">
    <property type="term" value="F:ubiquitin-protein transferase activity"/>
    <property type="evidence" value="ECO:0007669"/>
    <property type="project" value="InterPro"/>
</dbReference>
<evidence type="ECO:0000313" key="4">
    <source>
        <dbReference type="EMBL" id="CAB4011627.1"/>
    </source>
</evidence>
<reference evidence="4" key="1">
    <citation type="submission" date="2020-04" db="EMBL/GenBank/DDBJ databases">
        <authorList>
            <person name="Alioto T."/>
            <person name="Alioto T."/>
            <person name="Gomez Garrido J."/>
        </authorList>
    </citation>
    <scope>NUCLEOTIDE SEQUENCE</scope>
    <source>
        <strain evidence="4">A484AB</strain>
    </source>
</reference>
<dbReference type="Gene3D" id="3.90.1750.10">
    <property type="entry name" value="Hect, E3 ligase catalytic domains"/>
    <property type="match status" value="1"/>
</dbReference>
<sequence>IDHLAKQEIVVVEKDEAGPKYKKGKGKQWKKSASPKNSDEDKLQVANSKERDVCISIGLLEWNIKESILKPKRGKKLVLRVSNKANYKTVCSQAVEKWKAFYSHLYSESDDYVLLYENGEEALFLPGSTKEFFSLERYQEELGKDYNRITLCLCTSFDYIISQGIDSDNENALLNCDIPDDHGTSIEPHVHPTPKRLKVDVAENNKQEDFQIQNDEKFAIELQQQFEEEVENSIPVVEDSIRVVEDSIQVVEDKSEETKEEFIHQASVIEHLEKKTDNSSQFFIVFRRKVPFQRVLSLWQRATKKSSPTQRLTVKYVGEDGIDTGALAREFLTDCMDNMRSAMFPDGCPVDSTYHIQNGNFRTCEQIAAVSLAQGGPSPSLFEECVYDTLVNPDIDMMKLNIDQHLTKSEKELVNKIRNDIKGNQDKILDYGYTGVIDDGHVDEIVRSIVVSLVNKRVLYLKEFMQGLALYGIDELLKKAPGLCKYYFVQGLIQDNIDANYLFSCM</sequence>
<gene>
    <name evidence="4" type="ORF">PACLA_8A006771</name>
</gene>
<comment type="caution">
    <text evidence="2">Lacks conserved residue(s) required for the propagation of feature annotation.</text>
</comment>
<keyword evidence="1 2" id="KW-0833">Ubl conjugation pathway</keyword>
<dbReference type="Proteomes" id="UP001152795">
    <property type="component" value="Unassembled WGS sequence"/>
</dbReference>
<evidence type="ECO:0000256" key="2">
    <source>
        <dbReference type="PROSITE-ProRule" id="PRU00104"/>
    </source>
</evidence>
<dbReference type="InterPro" id="IPR035983">
    <property type="entry name" value="Hect_E3_ubiquitin_ligase"/>
</dbReference>
<dbReference type="OrthoDB" id="5987761at2759"/>
<dbReference type="InterPro" id="IPR000569">
    <property type="entry name" value="HECT_dom"/>
</dbReference>
<proteinExistence type="predicted"/>
<evidence type="ECO:0000313" key="5">
    <source>
        <dbReference type="Proteomes" id="UP001152795"/>
    </source>
</evidence>
<dbReference type="EMBL" id="CACRXK020007213">
    <property type="protein sequence ID" value="CAB4011627.1"/>
    <property type="molecule type" value="Genomic_DNA"/>
</dbReference>
<evidence type="ECO:0000256" key="1">
    <source>
        <dbReference type="ARBA" id="ARBA00022786"/>
    </source>
</evidence>
<feature type="region of interest" description="Disordered" evidence="3">
    <location>
        <begin position="19"/>
        <end position="43"/>
    </location>
</feature>
<dbReference type="PROSITE" id="PS50237">
    <property type="entry name" value="HECT"/>
    <property type="match status" value="1"/>
</dbReference>
<dbReference type="AlphaFoldDB" id="A0A6S7I3P5"/>
<comment type="caution">
    <text evidence="4">The sequence shown here is derived from an EMBL/GenBank/DDBJ whole genome shotgun (WGS) entry which is preliminary data.</text>
</comment>
<keyword evidence="5" id="KW-1185">Reference proteome</keyword>
<evidence type="ECO:0000256" key="3">
    <source>
        <dbReference type="SAM" id="MobiDB-lite"/>
    </source>
</evidence>
<organism evidence="4 5">
    <name type="scientific">Paramuricea clavata</name>
    <name type="common">Red gorgonian</name>
    <name type="synonym">Violescent sea-whip</name>
    <dbReference type="NCBI Taxonomy" id="317549"/>
    <lineage>
        <taxon>Eukaryota</taxon>
        <taxon>Metazoa</taxon>
        <taxon>Cnidaria</taxon>
        <taxon>Anthozoa</taxon>
        <taxon>Octocorallia</taxon>
        <taxon>Malacalcyonacea</taxon>
        <taxon>Plexauridae</taxon>
        <taxon>Paramuricea</taxon>
    </lineage>
</organism>
<name>A0A6S7I3P5_PARCT</name>
<accession>A0A6S7I3P5</accession>
<feature type="non-terminal residue" evidence="4">
    <location>
        <position position="506"/>
    </location>
</feature>